<dbReference type="Gene3D" id="1.10.443.10">
    <property type="entry name" value="Intergrase catalytic core"/>
    <property type="match status" value="1"/>
</dbReference>
<dbReference type="GO" id="GO:0006310">
    <property type="term" value="P:DNA recombination"/>
    <property type="evidence" value="ECO:0007669"/>
    <property type="project" value="UniProtKB-KW"/>
</dbReference>
<feature type="region of interest" description="Disordered" evidence="2">
    <location>
        <begin position="399"/>
        <end position="452"/>
    </location>
</feature>
<gene>
    <name evidence="3" type="ORF">THAOC_11668</name>
</gene>
<dbReference type="InterPro" id="IPR013762">
    <property type="entry name" value="Integrase-like_cat_sf"/>
</dbReference>
<evidence type="ECO:0000256" key="1">
    <source>
        <dbReference type="ARBA" id="ARBA00023172"/>
    </source>
</evidence>
<dbReference type="GO" id="GO:0003677">
    <property type="term" value="F:DNA binding"/>
    <property type="evidence" value="ECO:0007669"/>
    <property type="project" value="InterPro"/>
</dbReference>
<keyword evidence="1" id="KW-0233">DNA recombination</keyword>
<dbReference type="Proteomes" id="UP000266841">
    <property type="component" value="Unassembled WGS sequence"/>
</dbReference>
<sequence>VDEPRIPILPTEPVSAAAVLQLTEELNNHIHYTAAITTKNLSKPISAETLAAPQLLRLRTKNGCPSETHFLSLNMVLKGFTIPSMKGSSLPRYLIQSVHAGPAGGLPTRSVPVLSPLDVAAAVAAHRRFRKRHARPARPAGTADLKNYEELRGAAALSAAAAAIGIAHRATLSFEMACRRVFLSSLFSSSLPPSLHVAGLTADYPTAWKNAAKSSWRSAGEAKARVSLIFSAAFNGRTSAKRQCRTGTALPWHLLDIVLLGPHTQVLKRRTDKLQVLMRRTDELNISLKRRTDELTNRVNTHSLRAGGANALALSGYSDREIMKMGRWRGTTFIDCRGARGGHGPSQQTVVKMDSENSNLQESPALVGLSPCGQIRINKPGGAGKITKVYPRKKRMLTGTKAGESTTSTLSTRWADKTGGLTWSSSPGTTQTSATMSGAGLVPQAGGQTEQGHRAMRLLQGASSGEF</sequence>
<dbReference type="InterPro" id="IPR011010">
    <property type="entry name" value="DNA_brk_join_enz"/>
</dbReference>
<evidence type="ECO:0000256" key="2">
    <source>
        <dbReference type="SAM" id="MobiDB-lite"/>
    </source>
</evidence>
<keyword evidence="4" id="KW-1185">Reference proteome</keyword>
<feature type="compositionally biased region" description="Polar residues" evidence="2">
    <location>
        <begin position="421"/>
        <end position="436"/>
    </location>
</feature>
<evidence type="ECO:0000313" key="4">
    <source>
        <dbReference type="Proteomes" id="UP000266841"/>
    </source>
</evidence>
<feature type="non-terminal residue" evidence="3">
    <location>
        <position position="1"/>
    </location>
</feature>
<evidence type="ECO:0000313" key="3">
    <source>
        <dbReference type="EMBL" id="EJK67317.1"/>
    </source>
</evidence>
<protein>
    <submittedName>
        <fullName evidence="3">Uncharacterized protein</fullName>
    </submittedName>
</protein>
<feature type="compositionally biased region" description="Polar residues" evidence="2">
    <location>
        <begin position="403"/>
        <end position="412"/>
    </location>
</feature>
<dbReference type="EMBL" id="AGNL01013335">
    <property type="protein sequence ID" value="EJK67317.1"/>
    <property type="molecule type" value="Genomic_DNA"/>
</dbReference>
<name>K0T9W5_THAOC</name>
<dbReference type="OrthoDB" id="5598396at2759"/>
<dbReference type="GO" id="GO:0015074">
    <property type="term" value="P:DNA integration"/>
    <property type="evidence" value="ECO:0007669"/>
    <property type="project" value="InterPro"/>
</dbReference>
<accession>K0T9W5</accession>
<organism evidence="3 4">
    <name type="scientific">Thalassiosira oceanica</name>
    <name type="common">Marine diatom</name>
    <dbReference type="NCBI Taxonomy" id="159749"/>
    <lineage>
        <taxon>Eukaryota</taxon>
        <taxon>Sar</taxon>
        <taxon>Stramenopiles</taxon>
        <taxon>Ochrophyta</taxon>
        <taxon>Bacillariophyta</taxon>
        <taxon>Coscinodiscophyceae</taxon>
        <taxon>Thalassiosirophycidae</taxon>
        <taxon>Thalassiosirales</taxon>
        <taxon>Thalassiosiraceae</taxon>
        <taxon>Thalassiosira</taxon>
    </lineage>
</organism>
<dbReference type="SUPFAM" id="SSF56349">
    <property type="entry name" value="DNA breaking-rejoining enzymes"/>
    <property type="match status" value="1"/>
</dbReference>
<reference evidence="3 4" key="1">
    <citation type="journal article" date="2012" name="Genome Biol.">
        <title>Genome and low-iron response of an oceanic diatom adapted to chronic iron limitation.</title>
        <authorList>
            <person name="Lommer M."/>
            <person name="Specht M."/>
            <person name="Roy A.S."/>
            <person name="Kraemer L."/>
            <person name="Andreson R."/>
            <person name="Gutowska M.A."/>
            <person name="Wolf J."/>
            <person name="Bergner S.V."/>
            <person name="Schilhabel M.B."/>
            <person name="Klostermeier U.C."/>
            <person name="Beiko R.G."/>
            <person name="Rosenstiel P."/>
            <person name="Hippler M."/>
            <person name="Laroche J."/>
        </authorList>
    </citation>
    <scope>NUCLEOTIDE SEQUENCE [LARGE SCALE GENOMIC DNA]</scope>
    <source>
        <strain evidence="3 4">CCMP1005</strain>
    </source>
</reference>
<proteinExistence type="predicted"/>
<dbReference type="AlphaFoldDB" id="K0T9W5"/>
<comment type="caution">
    <text evidence="3">The sequence shown here is derived from an EMBL/GenBank/DDBJ whole genome shotgun (WGS) entry which is preliminary data.</text>
</comment>